<feature type="transmembrane region" description="Helical" evidence="7">
    <location>
        <begin position="217"/>
        <end position="241"/>
    </location>
</feature>
<dbReference type="Proteomes" id="UP000659654">
    <property type="component" value="Unassembled WGS sequence"/>
</dbReference>
<dbReference type="InterPro" id="IPR002668">
    <property type="entry name" value="CNT_N_dom"/>
</dbReference>
<evidence type="ECO:0000313" key="11">
    <source>
        <dbReference type="EMBL" id="CAD5222443.1"/>
    </source>
</evidence>
<keyword evidence="3" id="KW-1003">Cell membrane</keyword>
<evidence type="ECO:0000313" key="14">
    <source>
        <dbReference type="WBParaSite" id="BXY_1537800.1"/>
    </source>
</evidence>
<keyword evidence="4 7" id="KW-0812">Transmembrane</keyword>
<evidence type="ECO:0000313" key="12">
    <source>
        <dbReference type="Proteomes" id="UP000095284"/>
    </source>
</evidence>
<feature type="transmembrane region" description="Helical" evidence="7">
    <location>
        <begin position="26"/>
        <end position="45"/>
    </location>
</feature>
<evidence type="ECO:0000313" key="13">
    <source>
        <dbReference type="Proteomes" id="UP000659654"/>
    </source>
</evidence>
<dbReference type="GO" id="GO:0005415">
    <property type="term" value="F:nucleoside:sodium symporter activity"/>
    <property type="evidence" value="ECO:0007669"/>
    <property type="project" value="TreeGrafter"/>
</dbReference>
<reference evidence="14" key="1">
    <citation type="submission" date="2016-11" db="UniProtKB">
        <authorList>
            <consortium name="WormBaseParasite"/>
        </authorList>
    </citation>
    <scope>IDENTIFICATION</scope>
</reference>
<evidence type="ECO:0000256" key="1">
    <source>
        <dbReference type="ARBA" id="ARBA00004651"/>
    </source>
</evidence>
<evidence type="ECO:0000259" key="8">
    <source>
        <dbReference type="Pfam" id="PF01773"/>
    </source>
</evidence>
<dbReference type="WBParaSite" id="BXY_1537800.1">
    <property type="protein sequence ID" value="BXY_1537800.1"/>
    <property type="gene ID" value="BXY_1537800"/>
</dbReference>
<keyword evidence="6 7" id="KW-0472">Membrane</keyword>
<gene>
    <name evidence="11" type="ORF">BXYJ_LOCUS7411</name>
</gene>
<feature type="transmembrane region" description="Helical" evidence="7">
    <location>
        <begin position="156"/>
        <end position="175"/>
    </location>
</feature>
<feature type="transmembrane region" description="Helical" evidence="7">
    <location>
        <begin position="485"/>
        <end position="508"/>
    </location>
</feature>
<accession>A0A1I7SQR5</accession>
<name>A0A1I7SQR5_BURXY</name>
<dbReference type="PANTHER" id="PTHR10590:SF4">
    <property type="entry name" value="SOLUTE CARRIER FAMILY 28 MEMBER 3"/>
    <property type="match status" value="1"/>
</dbReference>
<dbReference type="InterPro" id="IPR008276">
    <property type="entry name" value="C_nuclsd_transpt"/>
</dbReference>
<sequence length="576" mass="63345">MTSLGSIVRRLKGKVEESKYSSYIRLIPYLTVALLAHLYVTLAFIHDVDRAIFPLVILILAYLIIFYKIFAVPFLQQKHVKEKIKNARRTVFGLIQKIPFLEYIVGGVVLAGFFTWLIIDCAGNYTRFRSLGGVLVFIIICILCSSNPGKIKWRPVFGGIILQFTVGLLVLRWETGNQALQTVSTEIVRFLHYTFVGTLQTYGFIVKMPDICGMAMAFVFTSLQIIIYFGAVVSVLYYYGIIQVVLSKVAWVMQHTIGTTAAESLNAAACIFLGQTEAAILIEPALLTMTDSEIHTVMTAGFACIAGSLFSAYIEFGACPTHILSATVMSASASLAISKIIYPEVQKSKQKESKTFKFAAREANNLLECISNGAVHSAQFIGAIAANLVVYTALLYLINSIMGWIGECVDIQDLSLNKLLGYAFFPLAYAMGTSDAEDPDVAIKETLKVAELMGVKTVLNEFIAYQKLSEMVKTGELVGERARMIATYALCGFSNISMIGSQIGILTSMCPERKHSFSKVAVRALIAGIFSCFTTACVAGILVSTPKACTSTTDHGKCLDMYQLEDYYQRYINGTH</sequence>
<dbReference type="Pfam" id="PF01773">
    <property type="entry name" value="Nucleos_tra2_N"/>
    <property type="match status" value="1"/>
</dbReference>
<comment type="similarity">
    <text evidence="2">Belongs to the concentrative nucleoside transporter (CNT) (TC 2.A.41) family.</text>
</comment>
<feature type="transmembrane region" description="Helical" evidence="7">
    <location>
        <begin position="322"/>
        <end position="342"/>
    </location>
</feature>
<evidence type="ECO:0000256" key="4">
    <source>
        <dbReference type="ARBA" id="ARBA00022692"/>
    </source>
</evidence>
<evidence type="ECO:0000259" key="10">
    <source>
        <dbReference type="Pfam" id="PF07670"/>
    </source>
</evidence>
<evidence type="ECO:0000256" key="2">
    <source>
        <dbReference type="ARBA" id="ARBA00009033"/>
    </source>
</evidence>
<evidence type="ECO:0000256" key="7">
    <source>
        <dbReference type="SAM" id="Phobius"/>
    </source>
</evidence>
<keyword evidence="5 7" id="KW-1133">Transmembrane helix</keyword>
<dbReference type="OrthoDB" id="6075923at2759"/>
<dbReference type="InterPro" id="IPR011642">
    <property type="entry name" value="Gate_dom"/>
</dbReference>
<dbReference type="Pfam" id="PF07662">
    <property type="entry name" value="Nucleos_tra2_C"/>
    <property type="match status" value="1"/>
</dbReference>
<dbReference type="PANTHER" id="PTHR10590">
    <property type="entry name" value="SODIUM/NUCLEOSIDE COTRANSPORTER"/>
    <property type="match status" value="1"/>
</dbReference>
<feature type="transmembrane region" description="Helical" evidence="7">
    <location>
        <begin position="187"/>
        <end position="205"/>
    </location>
</feature>
<evidence type="ECO:0000256" key="3">
    <source>
        <dbReference type="ARBA" id="ARBA00022475"/>
    </source>
</evidence>
<dbReference type="eggNOG" id="KOG3747">
    <property type="taxonomic scope" value="Eukaryota"/>
</dbReference>
<dbReference type="GO" id="GO:0005886">
    <property type="term" value="C:plasma membrane"/>
    <property type="evidence" value="ECO:0007669"/>
    <property type="project" value="UniProtKB-SubCell"/>
</dbReference>
<evidence type="ECO:0000256" key="6">
    <source>
        <dbReference type="ARBA" id="ARBA00023136"/>
    </source>
</evidence>
<dbReference type="AlphaFoldDB" id="A0A1I7SQR5"/>
<feature type="transmembrane region" description="Helical" evidence="7">
    <location>
        <begin position="294"/>
        <end position="316"/>
    </location>
</feature>
<feature type="transmembrane region" description="Helical" evidence="7">
    <location>
        <begin position="51"/>
        <end position="75"/>
    </location>
</feature>
<protein>
    <submittedName>
        <fullName evidence="11">(pine wood nematode) hypothetical protein</fullName>
    </submittedName>
</protein>
<evidence type="ECO:0000259" key="9">
    <source>
        <dbReference type="Pfam" id="PF07662"/>
    </source>
</evidence>
<feature type="domain" description="Concentrative nucleoside transporter N-terminal" evidence="8">
    <location>
        <begin position="133"/>
        <end position="198"/>
    </location>
</feature>
<dbReference type="EMBL" id="CAJFCV020000003">
    <property type="protein sequence ID" value="CAG9110280.1"/>
    <property type="molecule type" value="Genomic_DNA"/>
</dbReference>
<dbReference type="InterPro" id="IPR011657">
    <property type="entry name" value="CNT_C_dom"/>
</dbReference>
<dbReference type="Proteomes" id="UP000095284">
    <property type="component" value="Unplaced"/>
</dbReference>
<reference evidence="11" key="2">
    <citation type="submission" date="2020-09" db="EMBL/GenBank/DDBJ databases">
        <authorList>
            <person name="Kikuchi T."/>
        </authorList>
    </citation>
    <scope>NUCLEOTIDE SEQUENCE</scope>
    <source>
        <strain evidence="11">Ka4C1</strain>
    </source>
</reference>
<dbReference type="SMR" id="A0A1I7SQR5"/>
<feature type="domain" description="Concentrative nucleoside transporter C-terminal" evidence="9">
    <location>
        <begin position="322"/>
        <end position="540"/>
    </location>
</feature>
<dbReference type="EMBL" id="CAJFDI010000003">
    <property type="protein sequence ID" value="CAD5222443.1"/>
    <property type="molecule type" value="Genomic_DNA"/>
</dbReference>
<dbReference type="Pfam" id="PF07670">
    <property type="entry name" value="Gate"/>
    <property type="match status" value="1"/>
</dbReference>
<feature type="domain" description="Nucleoside transporter/FeoB GTPase Gate" evidence="10">
    <location>
        <begin position="220"/>
        <end position="317"/>
    </location>
</feature>
<feature type="transmembrane region" description="Helical" evidence="7">
    <location>
        <begin position="125"/>
        <end position="144"/>
    </location>
</feature>
<feature type="transmembrane region" description="Helical" evidence="7">
    <location>
        <begin position="98"/>
        <end position="119"/>
    </location>
</feature>
<evidence type="ECO:0000256" key="5">
    <source>
        <dbReference type="ARBA" id="ARBA00022989"/>
    </source>
</evidence>
<feature type="transmembrane region" description="Helical" evidence="7">
    <location>
        <begin position="380"/>
        <end position="398"/>
    </location>
</feature>
<comment type="subcellular location">
    <subcellularLocation>
        <location evidence="1">Cell membrane</location>
        <topology evidence="1">Multi-pass membrane protein</topology>
    </subcellularLocation>
</comment>
<dbReference type="Proteomes" id="UP000582659">
    <property type="component" value="Unassembled WGS sequence"/>
</dbReference>
<organism evidence="12 14">
    <name type="scientific">Bursaphelenchus xylophilus</name>
    <name type="common">Pinewood nematode worm</name>
    <name type="synonym">Aphelenchoides xylophilus</name>
    <dbReference type="NCBI Taxonomy" id="6326"/>
    <lineage>
        <taxon>Eukaryota</taxon>
        <taxon>Metazoa</taxon>
        <taxon>Ecdysozoa</taxon>
        <taxon>Nematoda</taxon>
        <taxon>Chromadorea</taxon>
        <taxon>Rhabditida</taxon>
        <taxon>Tylenchina</taxon>
        <taxon>Tylenchomorpha</taxon>
        <taxon>Aphelenchoidea</taxon>
        <taxon>Aphelenchoididae</taxon>
        <taxon>Bursaphelenchus</taxon>
    </lineage>
</organism>
<feature type="transmembrane region" description="Helical" evidence="7">
    <location>
        <begin position="520"/>
        <end position="543"/>
    </location>
</feature>
<keyword evidence="13" id="KW-1185">Reference proteome</keyword>
<proteinExistence type="inferred from homology"/>